<protein>
    <submittedName>
        <fullName evidence="2">Uncharacterized protein</fullName>
    </submittedName>
</protein>
<accession>A0A0U4ARM1</accession>
<reference evidence="2" key="1">
    <citation type="journal article" date="2015" name="BMC Genomics">
        <title>Combining RNA-seq and proteomic profiling to identify seminal fluid proteins in the migratory grasshopper Melanoplus sanguinipes (F).</title>
        <authorList>
            <person name="Bonilla M.L."/>
            <person name="Todd C."/>
            <person name="Erlandson M."/>
            <person name="Andres J."/>
        </authorList>
    </citation>
    <scope>NUCLEOTIDE SEQUENCE</scope>
</reference>
<organism evidence="2">
    <name type="scientific">Melanoplus sanguinipes</name>
    <name type="common">Migratory grasshopper</name>
    <dbReference type="NCBI Taxonomy" id="65742"/>
    <lineage>
        <taxon>Eukaryota</taxon>
        <taxon>Metazoa</taxon>
        <taxon>Ecdysozoa</taxon>
        <taxon>Arthropoda</taxon>
        <taxon>Hexapoda</taxon>
        <taxon>Insecta</taxon>
        <taxon>Pterygota</taxon>
        <taxon>Neoptera</taxon>
        <taxon>Polyneoptera</taxon>
        <taxon>Orthoptera</taxon>
        <taxon>Caelifera</taxon>
        <taxon>Acrididea</taxon>
        <taxon>Acridomorpha</taxon>
        <taxon>Acridoidea</taxon>
        <taxon>Acrididae</taxon>
        <taxon>Melanoplinae</taxon>
        <taxon>Melanoplini</taxon>
        <taxon>Melanoplus</taxon>
    </lineage>
</organism>
<reference evidence="2" key="2">
    <citation type="submission" date="2015-12" db="EMBL/GenBank/DDBJ databases">
        <authorList>
            <person name="Shamseldin A."/>
            <person name="Moawad H."/>
            <person name="Abd El-Rahim W.M."/>
            <person name="Sadowsky M.J."/>
        </authorList>
    </citation>
    <scope>NUCLEOTIDE SEQUENCE</scope>
</reference>
<name>A0A0U4ARM1_MELSA</name>
<dbReference type="EMBL" id="KU218672">
    <property type="protein sequence ID" value="ALX00052.1"/>
    <property type="molecule type" value="mRNA"/>
</dbReference>
<feature type="non-terminal residue" evidence="2">
    <location>
        <position position="168"/>
    </location>
</feature>
<dbReference type="AlphaFoldDB" id="A0A0U4ARM1"/>
<evidence type="ECO:0000313" key="2">
    <source>
        <dbReference type="EMBL" id="ALX00052.1"/>
    </source>
</evidence>
<evidence type="ECO:0000256" key="1">
    <source>
        <dbReference type="SAM" id="MobiDB-lite"/>
    </source>
</evidence>
<proteinExistence type="evidence at transcript level"/>
<sequence length="168" mass="18416">MRPETDAVPPGEVVPPQHLPETRGPPSFVYQPTDDANDAGLIGTPGSEESAEYITQDLVPGPGGPFSAATFNGYSPKFPYENLLSRLSHSNLQFSGSAALVRSCEDGSCLPNLYSKFLNELAYVSDAFYRAERVLEDFVAVYQDFYQRHALPRLTEEFVALIHGVSTI</sequence>
<feature type="region of interest" description="Disordered" evidence="1">
    <location>
        <begin position="1"/>
        <end position="32"/>
    </location>
</feature>